<gene>
    <name evidence="2" type="ORF">FNU79_14950</name>
</gene>
<sequence length="126" mass="14016">MASSPIPQSINLLCSSVFWAVIAALLMGAILLSSIYTGDYYLNYSSLGAAFEQHPEFQLLMRLEGLSAWLVPPALFASVLLSLMQRRWSAWQIVPLVLLALFTSHRLSDVPAAVLQFLHNALWKLL</sequence>
<feature type="transmembrane region" description="Helical" evidence="1">
    <location>
        <begin position="12"/>
        <end position="36"/>
    </location>
</feature>
<dbReference type="EMBL" id="VKDB01000022">
    <property type="protein sequence ID" value="TSA81427.1"/>
    <property type="molecule type" value="Genomic_DNA"/>
</dbReference>
<keyword evidence="1" id="KW-0812">Transmembrane</keyword>
<keyword evidence="1" id="KW-1133">Transmembrane helix</keyword>
<protein>
    <submittedName>
        <fullName evidence="2">Uncharacterized protein</fullName>
    </submittedName>
</protein>
<evidence type="ECO:0000256" key="1">
    <source>
        <dbReference type="SAM" id="Phobius"/>
    </source>
</evidence>
<name>A0A553UMJ6_9DEIO</name>
<keyword evidence="1" id="KW-0472">Membrane</keyword>
<comment type="caution">
    <text evidence="2">The sequence shown here is derived from an EMBL/GenBank/DDBJ whole genome shotgun (WGS) entry which is preliminary data.</text>
</comment>
<proteinExistence type="predicted"/>
<dbReference type="Proteomes" id="UP000316092">
    <property type="component" value="Unassembled WGS sequence"/>
</dbReference>
<reference evidence="2 3" key="1">
    <citation type="submission" date="2019-07" db="EMBL/GenBank/DDBJ databases">
        <title>Deinococcus detaillus sp. nov., isolated from humus soil in Antarctica.</title>
        <authorList>
            <person name="Zhang K."/>
        </authorList>
    </citation>
    <scope>NUCLEOTIDE SEQUENCE [LARGE SCALE GENOMIC DNA]</scope>
    <source>
        <strain evidence="2 3">H1</strain>
    </source>
</reference>
<dbReference type="RefSeq" id="WP_143721615.1">
    <property type="nucleotide sequence ID" value="NZ_VKDB01000022.1"/>
</dbReference>
<feature type="transmembrane region" description="Helical" evidence="1">
    <location>
        <begin position="66"/>
        <end position="84"/>
    </location>
</feature>
<evidence type="ECO:0000313" key="2">
    <source>
        <dbReference type="EMBL" id="TSA81427.1"/>
    </source>
</evidence>
<keyword evidence="3" id="KW-1185">Reference proteome</keyword>
<evidence type="ECO:0000313" key="3">
    <source>
        <dbReference type="Proteomes" id="UP000316092"/>
    </source>
</evidence>
<organism evidence="2 3">
    <name type="scientific">Deinococcus detaillensis</name>
    <dbReference type="NCBI Taxonomy" id="2592048"/>
    <lineage>
        <taxon>Bacteria</taxon>
        <taxon>Thermotogati</taxon>
        <taxon>Deinococcota</taxon>
        <taxon>Deinococci</taxon>
        <taxon>Deinococcales</taxon>
        <taxon>Deinococcaceae</taxon>
        <taxon>Deinococcus</taxon>
    </lineage>
</organism>
<accession>A0A553UMJ6</accession>
<dbReference type="AlphaFoldDB" id="A0A553UMJ6"/>